<name>A0ACB8D5K2_DERSI</name>
<accession>A0ACB8D5K2</accession>
<reference evidence="1" key="1">
    <citation type="submission" date="2020-05" db="EMBL/GenBank/DDBJ databases">
        <title>Large-scale comparative analyses of tick genomes elucidate their genetic diversity and vector capacities.</title>
        <authorList>
            <person name="Jia N."/>
            <person name="Wang J."/>
            <person name="Shi W."/>
            <person name="Du L."/>
            <person name="Sun Y."/>
            <person name="Zhan W."/>
            <person name="Jiang J."/>
            <person name="Wang Q."/>
            <person name="Zhang B."/>
            <person name="Ji P."/>
            <person name="Sakyi L.B."/>
            <person name="Cui X."/>
            <person name="Yuan T."/>
            <person name="Jiang B."/>
            <person name="Yang W."/>
            <person name="Lam T.T.-Y."/>
            <person name="Chang Q."/>
            <person name="Ding S."/>
            <person name="Wang X."/>
            <person name="Zhu J."/>
            <person name="Ruan X."/>
            <person name="Zhao L."/>
            <person name="Wei J."/>
            <person name="Que T."/>
            <person name="Du C."/>
            <person name="Cheng J."/>
            <person name="Dai P."/>
            <person name="Han X."/>
            <person name="Huang E."/>
            <person name="Gao Y."/>
            <person name="Liu J."/>
            <person name="Shao H."/>
            <person name="Ye R."/>
            <person name="Li L."/>
            <person name="Wei W."/>
            <person name="Wang X."/>
            <person name="Wang C."/>
            <person name="Yang T."/>
            <person name="Huo Q."/>
            <person name="Li W."/>
            <person name="Guo W."/>
            <person name="Chen H."/>
            <person name="Zhou L."/>
            <person name="Ni X."/>
            <person name="Tian J."/>
            <person name="Zhou Y."/>
            <person name="Sheng Y."/>
            <person name="Liu T."/>
            <person name="Pan Y."/>
            <person name="Xia L."/>
            <person name="Li J."/>
            <person name="Zhao F."/>
            <person name="Cao W."/>
        </authorList>
    </citation>
    <scope>NUCLEOTIDE SEQUENCE</scope>
    <source>
        <strain evidence="1">Dsil-2018</strain>
    </source>
</reference>
<proteinExistence type="predicted"/>
<evidence type="ECO:0000313" key="1">
    <source>
        <dbReference type="EMBL" id="KAH7959681.1"/>
    </source>
</evidence>
<protein>
    <submittedName>
        <fullName evidence="1">Uncharacterized protein</fullName>
    </submittedName>
</protein>
<sequence length="282" mass="31662">MMTPLSTLIFLLCGAGALCALPQDSNNFIDAVLSTRLPTEVRNRNLDPAPVPNFEVNVKKTFVTNRNLKADFTSGIVYGLSLVRRRGDCGAPAWEATNTTFGCHVSLDGVRVSYKVKAKGHKVLGSTSYSVDMFIENTNFFVEVTSARFVGCYNRSDSSRRKNKPTNTNFFRISRIVVDRCERSKTLSTNRRTLWLARINRADLDPQNPNLRVCGAHFVTGTPSDFFDSTNPDWAPSLHLGYSIRQAGADRYERSELRRQRKRRQRKTGVCTPDNLATSRAV</sequence>
<comment type="caution">
    <text evidence="1">The sequence shown here is derived from an EMBL/GenBank/DDBJ whole genome shotgun (WGS) entry which is preliminary data.</text>
</comment>
<dbReference type="Proteomes" id="UP000821865">
    <property type="component" value="Chromosome 3"/>
</dbReference>
<keyword evidence="2" id="KW-1185">Reference proteome</keyword>
<gene>
    <name evidence="1" type="ORF">HPB49_013038</name>
</gene>
<dbReference type="EMBL" id="CM023472">
    <property type="protein sequence ID" value="KAH7959681.1"/>
    <property type="molecule type" value="Genomic_DNA"/>
</dbReference>
<evidence type="ECO:0000313" key="2">
    <source>
        <dbReference type="Proteomes" id="UP000821865"/>
    </source>
</evidence>
<organism evidence="1 2">
    <name type="scientific">Dermacentor silvarum</name>
    <name type="common">Tick</name>
    <dbReference type="NCBI Taxonomy" id="543639"/>
    <lineage>
        <taxon>Eukaryota</taxon>
        <taxon>Metazoa</taxon>
        <taxon>Ecdysozoa</taxon>
        <taxon>Arthropoda</taxon>
        <taxon>Chelicerata</taxon>
        <taxon>Arachnida</taxon>
        <taxon>Acari</taxon>
        <taxon>Parasitiformes</taxon>
        <taxon>Ixodida</taxon>
        <taxon>Ixodoidea</taxon>
        <taxon>Ixodidae</taxon>
        <taxon>Rhipicephalinae</taxon>
        <taxon>Dermacentor</taxon>
    </lineage>
</organism>